<name>A0A5B0E8D6_9MICC</name>
<feature type="region of interest" description="Disordered" evidence="1">
    <location>
        <begin position="55"/>
        <end position="84"/>
    </location>
</feature>
<dbReference type="RefSeq" id="WP_149620151.1">
    <property type="nucleotide sequence ID" value="NZ_VOBL01000015.1"/>
</dbReference>
<dbReference type="EMBL" id="VOBL01000015">
    <property type="protein sequence ID" value="KAA0975254.1"/>
    <property type="molecule type" value="Genomic_DNA"/>
</dbReference>
<gene>
    <name evidence="2" type="ORF">FQ154_13680</name>
</gene>
<sequence length="84" mass="9205">MSEVIEPLDIADTAAIAEGAITFDDARPLEADDDLHPQSGPDSERLVVWDEVHDSDMEPEEEPGIEPYLGDLPIREDLPIPGEP</sequence>
<evidence type="ECO:0000256" key="1">
    <source>
        <dbReference type="SAM" id="MobiDB-lite"/>
    </source>
</evidence>
<organism evidence="2 3">
    <name type="scientific">Paeniglutamicibacter gangotriensis</name>
    <dbReference type="NCBI Taxonomy" id="254787"/>
    <lineage>
        <taxon>Bacteria</taxon>
        <taxon>Bacillati</taxon>
        <taxon>Actinomycetota</taxon>
        <taxon>Actinomycetes</taxon>
        <taxon>Micrococcales</taxon>
        <taxon>Micrococcaceae</taxon>
        <taxon>Paeniglutamicibacter</taxon>
    </lineage>
</organism>
<reference evidence="2 3" key="1">
    <citation type="submission" date="2019-07" db="EMBL/GenBank/DDBJ databases">
        <title>Analysis of the biochemical properties, biological activity and biotechnological potential of siderophores and biosurfactants produced by Antarctic psychrotolerant bacteria.</title>
        <authorList>
            <person name="Styczynski M."/>
            <person name="Krucon T."/>
            <person name="Decewicz P."/>
            <person name="Dziewit L."/>
        </authorList>
    </citation>
    <scope>NUCLEOTIDE SEQUENCE [LARGE SCALE GENOMIC DNA]</scope>
    <source>
        <strain evidence="2 3">ANT_H27</strain>
    </source>
</reference>
<dbReference type="Proteomes" id="UP000323856">
    <property type="component" value="Unassembled WGS sequence"/>
</dbReference>
<accession>A0A5B0E8D6</accession>
<comment type="caution">
    <text evidence="2">The sequence shown here is derived from an EMBL/GenBank/DDBJ whole genome shotgun (WGS) entry which is preliminary data.</text>
</comment>
<evidence type="ECO:0000313" key="3">
    <source>
        <dbReference type="Proteomes" id="UP000323856"/>
    </source>
</evidence>
<proteinExistence type="predicted"/>
<evidence type="ECO:0000313" key="2">
    <source>
        <dbReference type="EMBL" id="KAA0975254.1"/>
    </source>
</evidence>
<dbReference type="AlphaFoldDB" id="A0A5B0E8D6"/>
<protein>
    <submittedName>
        <fullName evidence="2">Uncharacterized protein</fullName>
    </submittedName>
</protein>